<protein>
    <submittedName>
        <fullName evidence="11">Na(+)-translocating NADH-quinone reductase subunit A</fullName>
    </submittedName>
</protein>
<dbReference type="EMBL" id="CP151762">
    <property type="protein sequence ID" value="WZU65121.1"/>
    <property type="molecule type" value="Genomic_DNA"/>
</dbReference>
<dbReference type="InterPro" id="IPR056148">
    <property type="entry name" value="NQRA_2nd"/>
</dbReference>
<evidence type="ECO:0000313" key="11">
    <source>
        <dbReference type="EMBL" id="WZU65121.1"/>
    </source>
</evidence>
<evidence type="ECO:0000256" key="2">
    <source>
        <dbReference type="ARBA" id="ARBA00022967"/>
    </source>
</evidence>
<accession>A0AAN0M4S5</accession>
<evidence type="ECO:0000256" key="1">
    <source>
        <dbReference type="ARBA" id="ARBA00022448"/>
    </source>
</evidence>
<feature type="domain" description="NqrA second alpha/beta" evidence="10">
    <location>
        <begin position="114"/>
        <end position="256"/>
    </location>
</feature>
<dbReference type="KEGG" id="yag:AABB28_07625"/>
<dbReference type="GO" id="GO:0006814">
    <property type="term" value="P:sodium ion transport"/>
    <property type="evidence" value="ECO:0007669"/>
    <property type="project" value="UniProtKB-KW"/>
</dbReference>
<evidence type="ECO:0000259" key="8">
    <source>
        <dbReference type="Pfam" id="PF05896"/>
    </source>
</evidence>
<keyword evidence="6" id="KW-0830">Ubiquinone</keyword>
<dbReference type="InterPro" id="IPR008703">
    <property type="entry name" value="NqrA"/>
</dbReference>
<reference evidence="11 12" key="1">
    <citation type="submission" date="2024-04" db="EMBL/GenBank/DDBJ databases">
        <title>Phylogenomic analyses of a clade within the roseobacter group suggest taxonomic reassignments of species of the genera Aestuariivita, Citreicella, Loktanella, Nautella, Pelagibaca, Ruegeria, Thalassobius, Thiobacimonas and Tropicibacter, and the proposal o.</title>
        <authorList>
            <person name="Jeon C.O."/>
        </authorList>
    </citation>
    <scope>NUCLEOTIDE SEQUENCE [LARGE SCALE GENOMIC DNA]</scope>
    <source>
        <strain evidence="11 12">G8-12</strain>
    </source>
</reference>
<dbReference type="Proteomes" id="UP001451782">
    <property type="component" value="Chromosome"/>
</dbReference>
<sequence>MQILGSGTGLDPDFSSPPIAPGVKDVITEEAVVCAPEGPALKVTALVKEGDLVAQGAAVACLQDAPEVCFVAPIAGRVAQISLLAGRKLSQIILFREATDDVEKHDLQRAESDAGLRHLMQGAGIWPWLRRRPFGGMPDAAEKPAAIVVMATDTRPFAPDPQIALEGREDDFARGLAALAQLTDGPVLLCRQADGPLRALPKGNSRIQTVTGGPRHPQGLAGIPIHQLFPAGLNTPVWDIHAEDTAALGALLKTGILPMTRLVSIAGAALREAHNLRTHSGADLRQLTQRLVLPGPHLLMSGSPLDGHQARWLAPRDRQITVLPRPTAQSKQHWFIAALTRSAGMKPAIPTAGLTQAFGAALPAIPFLRALSAGDDETALSLGILSLLEEDVALADYVLSETGQITAQLRGMLDRIQTEFAA</sequence>
<evidence type="ECO:0000313" key="12">
    <source>
        <dbReference type="Proteomes" id="UP001451782"/>
    </source>
</evidence>
<keyword evidence="3" id="KW-0520">NAD</keyword>
<keyword evidence="2" id="KW-1278">Translocase</keyword>
<dbReference type="PANTHER" id="PTHR37839">
    <property type="entry name" value="NA(+)-TRANSLOCATING NADH-QUINONE REDUCTASE SUBUNIT A"/>
    <property type="match status" value="1"/>
</dbReference>
<dbReference type="RefSeq" id="WP_342071470.1">
    <property type="nucleotide sequence ID" value="NZ_CP151762.1"/>
</dbReference>
<dbReference type="InterPro" id="IPR022615">
    <property type="entry name" value="NqrA_C_domain"/>
</dbReference>
<feature type="domain" description="NqrA N-terminal barrel-sandwich hybrid" evidence="8">
    <location>
        <begin position="38"/>
        <end position="93"/>
    </location>
</feature>
<evidence type="ECO:0000256" key="5">
    <source>
        <dbReference type="ARBA" id="ARBA00023065"/>
    </source>
</evidence>
<evidence type="ECO:0000256" key="4">
    <source>
        <dbReference type="ARBA" id="ARBA00023053"/>
    </source>
</evidence>
<gene>
    <name evidence="11" type="ORF">AABB28_07625</name>
</gene>
<organism evidence="11 12">
    <name type="scientific">Yoonia algicola</name>
    <dbReference type="NCBI Taxonomy" id="3137368"/>
    <lineage>
        <taxon>Bacteria</taxon>
        <taxon>Pseudomonadati</taxon>
        <taxon>Pseudomonadota</taxon>
        <taxon>Alphaproteobacteria</taxon>
        <taxon>Rhodobacterales</taxon>
        <taxon>Paracoccaceae</taxon>
        <taxon>Yoonia</taxon>
    </lineage>
</organism>
<keyword evidence="1" id="KW-0813">Transport</keyword>
<evidence type="ECO:0000259" key="10">
    <source>
        <dbReference type="Pfam" id="PF24836"/>
    </source>
</evidence>
<dbReference type="InterPro" id="IPR056147">
    <property type="entry name" value="NQRA_N"/>
</dbReference>
<keyword evidence="5" id="KW-0406">Ion transport</keyword>
<evidence type="ECO:0000256" key="3">
    <source>
        <dbReference type="ARBA" id="ARBA00023027"/>
    </source>
</evidence>
<evidence type="ECO:0000256" key="7">
    <source>
        <dbReference type="ARBA" id="ARBA00023201"/>
    </source>
</evidence>
<dbReference type="GO" id="GO:0016655">
    <property type="term" value="F:oxidoreductase activity, acting on NAD(P)H, quinone or similar compound as acceptor"/>
    <property type="evidence" value="ECO:0007669"/>
    <property type="project" value="InterPro"/>
</dbReference>
<keyword evidence="7" id="KW-0739">Sodium transport</keyword>
<dbReference type="PANTHER" id="PTHR37839:SF1">
    <property type="entry name" value="NA(+)-TRANSLOCATING NADH-QUINONE REDUCTASE SUBUNIT A"/>
    <property type="match status" value="1"/>
</dbReference>
<evidence type="ECO:0000256" key="6">
    <source>
        <dbReference type="ARBA" id="ARBA00023075"/>
    </source>
</evidence>
<keyword evidence="12" id="KW-1185">Reference proteome</keyword>
<evidence type="ECO:0000259" key="9">
    <source>
        <dbReference type="Pfam" id="PF11973"/>
    </source>
</evidence>
<name>A0AAN0M4S5_9RHOB</name>
<dbReference type="Pfam" id="PF05896">
    <property type="entry name" value="NQRA_N"/>
    <property type="match status" value="1"/>
</dbReference>
<dbReference type="Pfam" id="PF24836">
    <property type="entry name" value="NQRA_2nd"/>
    <property type="match status" value="1"/>
</dbReference>
<keyword evidence="4" id="KW-0915">Sodium</keyword>
<dbReference type="Pfam" id="PF11973">
    <property type="entry name" value="NQRA_SLBB"/>
    <property type="match status" value="1"/>
</dbReference>
<dbReference type="AlphaFoldDB" id="A0AAN0M4S5"/>
<proteinExistence type="predicted"/>
<feature type="domain" description="Na(+)-translocating NADH-quinone reductase subunit A C-terminal" evidence="9">
    <location>
        <begin position="263"/>
        <end position="310"/>
    </location>
</feature>